<evidence type="ECO:0000313" key="1">
    <source>
        <dbReference type="EMBL" id="EDL77517.1"/>
    </source>
</evidence>
<sequence>MIRTHTRVTECNLGIPSRQRTLASLKTF</sequence>
<dbReference type="Proteomes" id="UP000234681">
    <property type="component" value="Chromosome 8"/>
</dbReference>
<organism evidence="1 2">
    <name type="scientific">Rattus norvegicus</name>
    <name type="common">Rat</name>
    <dbReference type="NCBI Taxonomy" id="10116"/>
    <lineage>
        <taxon>Eukaryota</taxon>
        <taxon>Metazoa</taxon>
        <taxon>Chordata</taxon>
        <taxon>Craniata</taxon>
        <taxon>Vertebrata</taxon>
        <taxon>Euteleostomi</taxon>
        <taxon>Mammalia</taxon>
        <taxon>Eutheria</taxon>
        <taxon>Euarchontoglires</taxon>
        <taxon>Glires</taxon>
        <taxon>Rodentia</taxon>
        <taxon>Myomorpha</taxon>
        <taxon>Muroidea</taxon>
        <taxon>Muridae</taxon>
        <taxon>Murinae</taxon>
        <taxon>Rattus</taxon>
    </lineage>
</organism>
<protein>
    <submittedName>
        <fullName evidence="1">RCG25333</fullName>
    </submittedName>
</protein>
<dbReference type="EMBL" id="CH473954">
    <property type="protein sequence ID" value="EDL77517.1"/>
    <property type="molecule type" value="Genomic_DNA"/>
</dbReference>
<gene>
    <name evidence="1" type="ORF">rCG_25333</name>
</gene>
<name>A6I260_RAT</name>
<evidence type="ECO:0000313" key="2">
    <source>
        <dbReference type="Proteomes" id="UP000234681"/>
    </source>
</evidence>
<reference evidence="1 2" key="1">
    <citation type="submission" date="2005-09" db="EMBL/GenBank/DDBJ databases">
        <authorList>
            <person name="Mural R.J."/>
            <person name="Li P.W."/>
            <person name="Adams M.D."/>
            <person name="Amanatides P.G."/>
            <person name="Baden-Tillson H."/>
            <person name="Barnstead M."/>
            <person name="Chin S.H."/>
            <person name="Dew I."/>
            <person name="Evans C.A."/>
            <person name="Ferriera S."/>
            <person name="Flanigan M."/>
            <person name="Fosler C."/>
            <person name="Glodek A."/>
            <person name="Gu Z."/>
            <person name="Holt R.A."/>
            <person name="Jennings D."/>
            <person name="Kraft C.L."/>
            <person name="Lu F."/>
            <person name="Nguyen T."/>
            <person name="Nusskern D.R."/>
            <person name="Pfannkoch C.M."/>
            <person name="Sitter C."/>
            <person name="Sutton G.G."/>
            <person name="Venter J.C."/>
            <person name="Wang Z."/>
            <person name="Woodage T."/>
            <person name="Zheng X.H."/>
            <person name="Zhong F."/>
        </authorList>
    </citation>
    <scope>NUCLEOTIDE SEQUENCE [LARGE SCALE GENOMIC DNA]</scope>
    <source>
        <strain>BN</strain>
        <strain evidence="2">Sprague-Dawley</strain>
    </source>
</reference>
<proteinExistence type="predicted"/>
<accession>A6I260</accession>
<dbReference type="AlphaFoldDB" id="A6I260"/>